<dbReference type="InterPro" id="IPR010617">
    <property type="entry name" value="TMEM175-like"/>
</dbReference>
<keyword evidence="6" id="KW-0631">Potassium channel</keyword>
<evidence type="ECO:0000256" key="1">
    <source>
        <dbReference type="ARBA" id="ARBA00004141"/>
    </source>
</evidence>
<comment type="similarity">
    <text evidence="2">Belongs to the TMEM175 family.</text>
</comment>
<reference evidence="15" key="1">
    <citation type="journal article" date="2019" name="Int. J. Syst. Evol. Microbiol.">
        <title>The Global Catalogue of Microorganisms (GCM) 10K type strain sequencing project: providing services to taxonomists for standard genome sequencing and annotation.</title>
        <authorList>
            <consortium name="The Broad Institute Genomics Platform"/>
            <consortium name="The Broad Institute Genome Sequencing Center for Infectious Disease"/>
            <person name="Wu L."/>
            <person name="Ma J."/>
        </authorList>
    </citation>
    <scope>NUCLEOTIDE SEQUENCE [LARGE SCALE GENOMIC DNA]</scope>
    <source>
        <strain evidence="15">CGMCC 4.7289</strain>
    </source>
</reference>
<keyword evidence="9" id="KW-0406">Ion transport</keyword>
<comment type="subcellular location">
    <subcellularLocation>
        <location evidence="1">Membrane</location>
        <topology evidence="1">Multi-pass membrane protein</topology>
    </subcellularLocation>
</comment>
<organism evidence="14 15">
    <name type="scientific">Hamadaea flava</name>
    <dbReference type="NCBI Taxonomy" id="1742688"/>
    <lineage>
        <taxon>Bacteria</taxon>
        <taxon>Bacillati</taxon>
        <taxon>Actinomycetota</taxon>
        <taxon>Actinomycetes</taxon>
        <taxon>Micromonosporales</taxon>
        <taxon>Micromonosporaceae</taxon>
        <taxon>Hamadaea</taxon>
    </lineage>
</organism>
<keyword evidence="5 13" id="KW-0812">Transmembrane</keyword>
<dbReference type="EMBL" id="JBHSAY010000009">
    <property type="protein sequence ID" value="MFC4132468.1"/>
    <property type="molecule type" value="Genomic_DNA"/>
</dbReference>
<dbReference type="Proteomes" id="UP001595816">
    <property type="component" value="Unassembled WGS sequence"/>
</dbReference>
<feature type="transmembrane region" description="Helical" evidence="13">
    <location>
        <begin position="170"/>
        <end position="188"/>
    </location>
</feature>
<dbReference type="PANTHER" id="PTHR31462">
    <property type="entry name" value="ENDOSOMAL/LYSOSOMAL POTASSIUM CHANNEL TMEM175"/>
    <property type="match status" value="1"/>
</dbReference>
<comment type="catalytic activity">
    <reaction evidence="12">
        <text>K(+)(in) = K(+)(out)</text>
        <dbReference type="Rhea" id="RHEA:29463"/>
        <dbReference type="ChEBI" id="CHEBI:29103"/>
    </reaction>
</comment>
<evidence type="ECO:0000256" key="7">
    <source>
        <dbReference type="ARBA" id="ARBA00022958"/>
    </source>
</evidence>
<name>A0ABV8LQ48_9ACTN</name>
<dbReference type="PANTHER" id="PTHR31462:SF5">
    <property type="entry name" value="ENDOSOMAL_LYSOSOMAL PROTON CHANNEL TMEM175"/>
    <property type="match status" value="1"/>
</dbReference>
<evidence type="ECO:0000256" key="5">
    <source>
        <dbReference type="ARBA" id="ARBA00022692"/>
    </source>
</evidence>
<evidence type="ECO:0000256" key="11">
    <source>
        <dbReference type="ARBA" id="ARBA00023303"/>
    </source>
</evidence>
<keyword evidence="4" id="KW-0633">Potassium transport</keyword>
<keyword evidence="15" id="KW-1185">Reference proteome</keyword>
<dbReference type="Pfam" id="PF06736">
    <property type="entry name" value="TMEM175"/>
    <property type="match status" value="1"/>
</dbReference>
<feature type="transmembrane region" description="Helical" evidence="13">
    <location>
        <begin position="12"/>
        <end position="29"/>
    </location>
</feature>
<evidence type="ECO:0000313" key="14">
    <source>
        <dbReference type="EMBL" id="MFC4132468.1"/>
    </source>
</evidence>
<evidence type="ECO:0000256" key="8">
    <source>
        <dbReference type="ARBA" id="ARBA00022989"/>
    </source>
</evidence>
<keyword evidence="7" id="KW-0630">Potassium</keyword>
<keyword evidence="8 13" id="KW-1133">Transmembrane helix</keyword>
<evidence type="ECO:0000256" key="12">
    <source>
        <dbReference type="ARBA" id="ARBA00034430"/>
    </source>
</evidence>
<evidence type="ECO:0000256" key="4">
    <source>
        <dbReference type="ARBA" id="ARBA00022538"/>
    </source>
</evidence>
<evidence type="ECO:0000256" key="9">
    <source>
        <dbReference type="ARBA" id="ARBA00023065"/>
    </source>
</evidence>
<feature type="transmembrane region" description="Helical" evidence="13">
    <location>
        <begin position="149"/>
        <end position="164"/>
    </location>
</feature>
<protein>
    <submittedName>
        <fullName evidence="14">TMEM175 family protein</fullName>
    </submittedName>
</protein>
<keyword evidence="3" id="KW-0813">Transport</keyword>
<evidence type="ECO:0000313" key="15">
    <source>
        <dbReference type="Proteomes" id="UP001595816"/>
    </source>
</evidence>
<evidence type="ECO:0000256" key="6">
    <source>
        <dbReference type="ARBA" id="ARBA00022826"/>
    </source>
</evidence>
<evidence type="ECO:0000256" key="2">
    <source>
        <dbReference type="ARBA" id="ARBA00006920"/>
    </source>
</evidence>
<comment type="caution">
    <text evidence="14">The sequence shown here is derived from an EMBL/GenBank/DDBJ whole genome shotgun (WGS) entry which is preliminary data.</text>
</comment>
<feature type="transmembrane region" description="Helical" evidence="13">
    <location>
        <begin position="71"/>
        <end position="95"/>
    </location>
</feature>
<feature type="transmembrane region" description="Helical" evidence="13">
    <location>
        <begin position="41"/>
        <end position="59"/>
    </location>
</feature>
<proteinExistence type="inferred from homology"/>
<dbReference type="RefSeq" id="WP_253753178.1">
    <property type="nucleotide sequence ID" value="NZ_JAMZDZ010000001.1"/>
</dbReference>
<accession>A0ABV8LQ48</accession>
<evidence type="ECO:0000256" key="13">
    <source>
        <dbReference type="SAM" id="Phobius"/>
    </source>
</evidence>
<evidence type="ECO:0000256" key="3">
    <source>
        <dbReference type="ARBA" id="ARBA00022448"/>
    </source>
</evidence>
<evidence type="ECO:0000256" key="10">
    <source>
        <dbReference type="ARBA" id="ARBA00023136"/>
    </source>
</evidence>
<sequence>MRTSRLEAFSDGVLAIIITIMVLELKPPAGHSLSDLVHTTGVGLLTYLLSFVYVGIYWNNHHHMFHLVQRVTGGILWANLALLFCLSLFPFTTAWMDESDFAHTPVVIYGVNLLAAAIAYFVVQNVIIRHQGAHSPLRKAVGRDLKGKISPIFYLAGIFSAVLIDPHGKIGVAIALACFVAVAIMWIIPDRRIDRVVHQIEEH</sequence>
<feature type="transmembrane region" description="Helical" evidence="13">
    <location>
        <begin position="107"/>
        <end position="128"/>
    </location>
</feature>
<keyword evidence="11" id="KW-0407">Ion channel</keyword>
<gene>
    <name evidence="14" type="ORF">ACFOZ4_17810</name>
</gene>
<keyword evidence="10 13" id="KW-0472">Membrane</keyword>